<protein>
    <submittedName>
        <fullName evidence="2">Uncharacterized protein</fullName>
    </submittedName>
</protein>
<dbReference type="Proteomes" id="UP000468717">
    <property type="component" value="Unassembled WGS sequence"/>
</dbReference>
<organism evidence="2 3">
    <name type="scientific">Janthinobacterium violaceinigrum</name>
    <dbReference type="NCBI Taxonomy" id="2654252"/>
    <lineage>
        <taxon>Bacteria</taxon>
        <taxon>Pseudomonadati</taxon>
        <taxon>Pseudomonadota</taxon>
        <taxon>Betaproteobacteria</taxon>
        <taxon>Burkholderiales</taxon>
        <taxon>Oxalobacteraceae</taxon>
        <taxon>Janthinobacterium</taxon>
    </lineage>
</organism>
<accession>A0A6I1HX56</accession>
<reference evidence="2 3" key="1">
    <citation type="submission" date="2019-10" db="EMBL/GenBank/DDBJ databases">
        <title>Three novel species isolated from a subtropical stream in China.</title>
        <authorList>
            <person name="Lu H."/>
        </authorList>
    </citation>
    <scope>NUCLEOTIDE SEQUENCE [LARGE SCALE GENOMIC DNA]</scope>
    <source>
        <strain evidence="2 3">FT13W</strain>
    </source>
</reference>
<evidence type="ECO:0000313" key="2">
    <source>
        <dbReference type="EMBL" id="KAB8063273.1"/>
    </source>
</evidence>
<name>A0A6I1HX56_9BURK</name>
<gene>
    <name evidence="2" type="ORF">GCN75_19275</name>
</gene>
<sequence>MAGLQVRTDSARRPVSPQLRKSPNWMMIIGIAAHQKKPPHGLPSCPARTAGRGRMAHCINLLIDTVLDIADVKKVIGGGWMDKLVSAVACNRPSARSPPTGTTALAHSTIEDGGDLK</sequence>
<dbReference type="AlphaFoldDB" id="A0A6I1HX56"/>
<evidence type="ECO:0000313" key="3">
    <source>
        <dbReference type="Proteomes" id="UP000468717"/>
    </source>
</evidence>
<comment type="caution">
    <text evidence="2">The sequence shown here is derived from an EMBL/GenBank/DDBJ whole genome shotgun (WGS) entry which is preliminary data.</text>
</comment>
<feature type="compositionally biased region" description="Polar residues" evidence="1">
    <location>
        <begin position="97"/>
        <end position="106"/>
    </location>
</feature>
<evidence type="ECO:0000256" key="1">
    <source>
        <dbReference type="SAM" id="MobiDB-lite"/>
    </source>
</evidence>
<feature type="region of interest" description="Disordered" evidence="1">
    <location>
        <begin position="93"/>
        <end position="117"/>
    </location>
</feature>
<dbReference type="EMBL" id="WFLI01000024">
    <property type="protein sequence ID" value="KAB8063273.1"/>
    <property type="molecule type" value="Genomic_DNA"/>
</dbReference>
<proteinExistence type="predicted"/>
<keyword evidence="3" id="KW-1185">Reference proteome</keyword>